<protein>
    <submittedName>
        <fullName evidence="2">Uncharacterized protein</fullName>
    </submittedName>
</protein>
<dbReference type="EMBL" id="AP022570">
    <property type="protein sequence ID" value="BBX50948.1"/>
    <property type="molecule type" value="Genomic_DNA"/>
</dbReference>
<accession>A0A6N4VA99</accession>
<reference evidence="2 3" key="1">
    <citation type="journal article" date="2019" name="Emerg. Microbes Infect.">
        <title>Comprehensive subspecies identification of 175 nontuberculous mycobacteria species based on 7547 genomic profiles.</title>
        <authorList>
            <person name="Matsumoto Y."/>
            <person name="Kinjo T."/>
            <person name="Motooka D."/>
            <person name="Nabeya D."/>
            <person name="Jung N."/>
            <person name="Uechi K."/>
            <person name="Horii T."/>
            <person name="Iida T."/>
            <person name="Fujita J."/>
            <person name="Nakamura S."/>
        </authorList>
    </citation>
    <scope>NUCLEOTIDE SEQUENCE [LARGE SCALE GENOMIC DNA]</scope>
    <source>
        <strain evidence="2 3">JCM 12603</strain>
    </source>
</reference>
<evidence type="ECO:0000256" key="1">
    <source>
        <dbReference type="SAM" id="MobiDB-lite"/>
    </source>
</evidence>
<feature type="compositionally biased region" description="Basic and acidic residues" evidence="1">
    <location>
        <begin position="1"/>
        <end position="11"/>
    </location>
</feature>
<dbReference type="KEGG" id="mpof:MPOR_19740"/>
<dbReference type="AlphaFoldDB" id="A0A6N4VA99"/>
<dbReference type="Proteomes" id="UP000466785">
    <property type="component" value="Chromosome"/>
</dbReference>
<proteinExistence type="predicted"/>
<evidence type="ECO:0000313" key="3">
    <source>
        <dbReference type="Proteomes" id="UP000466785"/>
    </source>
</evidence>
<keyword evidence="3" id="KW-1185">Reference proteome</keyword>
<feature type="compositionally biased region" description="Polar residues" evidence="1">
    <location>
        <begin position="12"/>
        <end position="21"/>
    </location>
</feature>
<organism evidence="2 3">
    <name type="scientific">Mycolicibacterium poriferae</name>
    <dbReference type="NCBI Taxonomy" id="39694"/>
    <lineage>
        <taxon>Bacteria</taxon>
        <taxon>Bacillati</taxon>
        <taxon>Actinomycetota</taxon>
        <taxon>Actinomycetes</taxon>
        <taxon>Mycobacteriales</taxon>
        <taxon>Mycobacteriaceae</taxon>
        <taxon>Mycolicibacterium</taxon>
    </lineage>
</organism>
<gene>
    <name evidence="2" type="ORF">MPOR_19740</name>
</gene>
<name>A0A6N4VA99_9MYCO</name>
<sequence>MSLSHPKDQIGSRESTGSEPTGSKPGCVAAQLFKDQRSLMVDRLTNQSTRSCARRADPGDVALRGISECQAFGGR</sequence>
<evidence type="ECO:0000313" key="2">
    <source>
        <dbReference type="EMBL" id="BBX50948.1"/>
    </source>
</evidence>
<feature type="region of interest" description="Disordered" evidence="1">
    <location>
        <begin position="1"/>
        <end position="26"/>
    </location>
</feature>